<evidence type="ECO:0000313" key="4">
    <source>
        <dbReference type="Proteomes" id="UP001523262"/>
    </source>
</evidence>
<evidence type="ECO:0000259" key="2">
    <source>
        <dbReference type="Pfam" id="PF24878"/>
    </source>
</evidence>
<evidence type="ECO:0000256" key="1">
    <source>
        <dbReference type="SAM" id="MobiDB-lite"/>
    </source>
</evidence>
<reference evidence="3 4" key="1">
    <citation type="submission" date="2022-06" db="EMBL/GenBank/DDBJ databases">
        <authorList>
            <person name="Jeon C.O."/>
        </authorList>
    </citation>
    <scope>NUCLEOTIDE SEQUENCE [LARGE SCALE GENOMIC DNA]</scope>
    <source>
        <strain evidence="3 4">KCTC 13943</strain>
    </source>
</reference>
<keyword evidence="4" id="KW-1185">Reference proteome</keyword>
<dbReference type="Proteomes" id="UP001523262">
    <property type="component" value="Unassembled WGS sequence"/>
</dbReference>
<proteinExistence type="predicted"/>
<feature type="region of interest" description="Disordered" evidence="1">
    <location>
        <begin position="76"/>
        <end position="107"/>
    </location>
</feature>
<gene>
    <name evidence="3" type="ORF">NDK43_08095</name>
</gene>
<name>A0ABT0W9W0_9BACI</name>
<organism evidence="3 4">
    <name type="scientific">Neobacillus pocheonensis</name>
    <dbReference type="NCBI Taxonomy" id="363869"/>
    <lineage>
        <taxon>Bacteria</taxon>
        <taxon>Bacillati</taxon>
        <taxon>Bacillota</taxon>
        <taxon>Bacilli</taxon>
        <taxon>Bacillales</taxon>
        <taxon>Bacillaceae</taxon>
        <taxon>Neobacillus</taxon>
    </lineage>
</organism>
<sequence>MKLLQQDASKYTWVAATVGSQSSAPYQLATGDPIMDIGGFTGSDPTPTLAQFKQYVSEGKIHYLINSGRGFDRMGGNVANGNTGGETNGSTSGGNFRNGPMGGGSNSVITNWVQNNFKSKTVDGVTVYDLTQPKS</sequence>
<dbReference type="InterPro" id="IPR056785">
    <property type="entry name" value="YkcA/B-like_C"/>
</dbReference>
<feature type="domain" description="Putative mannosyltransferase YkcA/B-like C-terminal" evidence="2">
    <location>
        <begin position="2"/>
        <end position="75"/>
    </location>
</feature>
<dbReference type="Pfam" id="PF24878">
    <property type="entry name" value="YkcB_C"/>
    <property type="match status" value="1"/>
</dbReference>
<feature type="compositionally biased region" description="Low complexity" evidence="1">
    <location>
        <begin position="88"/>
        <end position="99"/>
    </location>
</feature>
<protein>
    <submittedName>
        <fullName evidence="3">Glycosyltransferase</fullName>
    </submittedName>
</protein>
<comment type="caution">
    <text evidence="3">The sequence shown here is derived from an EMBL/GenBank/DDBJ whole genome shotgun (WGS) entry which is preliminary data.</text>
</comment>
<dbReference type="EMBL" id="JAMQCR010000001">
    <property type="protein sequence ID" value="MCM2532358.1"/>
    <property type="molecule type" value="Genomic_DNA"/>
</dbReference>
<evidence type="ECO:0000313" key="3">
    <source>
        <dbReference type="EMBL" id="MCM2532358.1"/>
    </source>
</evidence>
<accession>A0ABT0W9W0</accession>